<reference evidence="1 2" key="1">
    <citation type="submission" date="2016-04" db="EMBL/GenBank/DDBJ databases">
        <title>Evolutionary innovation and constraint leading to complex multicellularity in the Ascomycota.</title>
        <authorList>
            <person name="Cisse O."/>
            <person name="Nguyen A."/>
            <person name="Hewitt D.A."/>
            <person name="Jedd G."/>
            <person name="Stajich J.E."/>
        </authorList>
    </citation>
    <scope>NUCLEOTIDE SEQUENCE [LARGE SCALE GENOMIC DNA]</scope>
    <source>
        <strain evidence="1 2">DAH-3</strain>
    </source>
</reference>
<organism evidence="1 2">
    <name type="scientific">Neolecta irregularis (strain DAH-3)</name>
    <dbReference type="NCBI Taxonomy" id="1198029"/>
    <lineage>
        <taxon>Eukaryota</taxon>
        <taxon>Fungi</taxon>
        <taxon>Dikarya</taxon>
        <taxon>Ascomycota</taxon>
        <taxon>Taphrinomycotina</taxon>
        <taxon>Neolectales</taxon>
        <taxon>Neolectaceae</taxon>
        <taxon>Neolecta</taxon>
    </lineage>
</organism>
<protein>
    <submittedName>
        <fullName evidence="1">Uncharacterized protein</fullName>
    </submittedName>
</protein>
<evidence type="ECO:0000313" key="2">
    <source>
        <dbReference type="Proteomes" id="UP000186594"/>
    </source>
</evidence>
<dbReference type="Proteomes" id="UP000186594">
    <property type="component" value="Unassembled WGS sequence"/>
</dbReference>
<proteinExistence type="predicted"/>
<gene>
    <name evidence="1" type="ORF">NEOLI_000744</name>
</gene>
<comment type="caution">
    <text evidence="1">The sequence shown here is derived from an EMBL/GenBank/DDBJ whole genome shotgun (WGS) entry which is preliminary data.</text>
</comment>
<evidence type="ECO:0000313" key="1">
    <source>
        <dbReference type="EMBL" id="OLL26953.1"/>
    </source>
</evidence>
<sequence>MHDKSPFLAVKFISCNVGFGELRIHLNVPFSIEMFSSPRFETAGSRQSASCCNSSALRKLVNLCTATLASIIDVIMIGRNASGKDNKLNKASAGKTI</sequence>
<keyword evidence="2" id="KW-1185">Reference proteome</keyword>
<dbReference type="AlphaFoldDB" id="A0A1U7LWK6"/>
<accession>A0A1U7LWK6</accession>
<dbReference type="EMBL" id="LXFE01000132">
    <property type="protein sequence ID" value="OLL26953.1"/>
    <property type="molecule type" value="Genomic_DNA"/>
</dbReference>
<name>A0A1U7LWK6_NEOID</name>